<dbReference type="EMBL" id="HBGH01000158">
    <property type="protein sequence ID" value="CAD9220264.1"/>
    <property type="molecule type" value="Transcribed_RNA"/>
</dbReference>
<dbReference type="AlphaFoldDB" id="A0A7S1X8Z5"/>
<dbReference type="Gene3D" id="2.115.10.20">
    <property type="entry name" value="Glycosyl hydrolase domain, family 43"/>
    <property type="match status" value="1"/>
</dbReference>
<dbReference type="InterPro" id="IPR023296">
    <property type="entry name" value="Glyco_hydro_beta-prop_sf"/>
</dbReference>
<sequence length="334" mass="37970">MLDERTLVAWSFPNIPWRLNDRHSKHRNGALASVTAPHSRTFWCTAVKADLVEWRCKGQDGKTEWWNSGGATSLALRRYVGEQEERWSMWLSGVSNDAAGGEVERVGLLTSADGEDWVRHHGDKVFGSVMDCNTEDWWWFDVAGVRVYNVTKLKSDLVLDDDSVHFMYYAGADRTRRRQIGLAISKDGIYWSRIEGEHHSGALWEYDSTNPIVVIDENGGYRMFFLRDETARSAISSNGVSWVEDAGHCNGLPFPISTFAIHQESPRYMFLCQPQTSRQVQVFLAGDNEMWSKHCDVQTEVDWQQISIIPMGGNNFRIYGVGSDRQVHVVAVCV</sequence>
<reference evidence="1" key="1">
    <citation type="submission" date="2021-01" db="EMBL/GenBank/DDBJ databases">
        <authorList>
            <person name="Corre E."/>
            <person name="Pelletier E."/>
            <person name="Niang G."/>
            <person name="Scheremetjew M."/>
            <person name="Finn R."/>
            <person name="Kale V."/>
            <person name="Holt S."/>
            <person name="Cochrane G."/>
            <person name="Meng A."/>
            <person name="Brown T."/>
            <person name="Cohen L."/>
        </authorList>
    </citation>
    <scope>NUCLEOTIDE SEQUENCE</scope>
    <source>
        <strain evidence="1">SAG 36.94</strain>
    </source>
</reference>
<dbReference type="SUPFAM" id="SSF50939">
    <property type="entry name" value="Sialidases"/>
    <property type="match status" value="1"/>
</dbReference>
<organism evidence="1">
    <name type="scientific">Compsopogon caeruleus</name>
    <dbReference type="NCBI Taxonomy" id="31354"/>
    <lineage>
        <taxon>Eukaryota</taxon>
        <taxon>Rhodophyta</taxon>
        <taxon>Compsopogonophyceae</taxon>
        <taxon>Compsopogonales</taxon>
        <taxon>Compsopogonaceae</taxon>
        <taxon>Compsopogon</taxon>
    </lineage>
</organism>
<dbReference type="InterPro" id="IPR036278">
    <property type="entry name" value="Sialidase_sf"/>
</dbReference>
<protein>
    <recommendedName>
        <fullName evidence="2">Glycosyl hydrolase family 32 N-terminal domain-containing protein</fullName>
    </recommendedName>
</protein>
<dbReference type="PANTHER" id="PTHR35279:SF1">
    <property type="entry name" value="ARABINANASE_LEVANSUCRASE_INVERTASE"/>
    <property type="match status" value="1"/>
</dbReference>
<proteinExistence type="predicted"/>
<evidence type="ECO:0008006" key="2">
    <source>
        <dbReference type="Google" id="ProtNLM"/>
    </source>
</evidence>
<evidence type="ECO:0000313" key="1">
    <source>
        <dbReference type="EMBL" id="CAD9220264.1"/>
    </source>
</evidence>
<gene>
    <name evidence="1" type="ORF">CCAE0312_LOCUS69</name>
</gene>
<name>A0A7S1X8Z5_9RHOD</name>
<accession>A0A7S1X8Z5</accession>
<dbReference type="PANTHER" id="PTHR35279">
    <property type="match status" value="1"/>
</dbReference>